<gene>
    <name evidence="3" type="ORF">HU200_018087</name>
</gene>
<evidence type="ECO:0000313" key="4">
    <source>
        <dbReference type="Proteomes" id="UP000636709"/>
    </source>
</evidence>
<feature type="transmembrane region" description="Helical" evidence="2">
    <location>
        <begin position="131"/>
        <end position="150"/>
    </location>
</feature>
<feature type="region of interest" description="Disordered" evidence="1">
    <location>
        <begin position="1"/>
        <end position="22"/>
    </location>
</feature>
<feature type="region of interest" description="Disordered" evidence="1">
    <location>
        <begin position="144"/>
        <end position="170"/>
    </location>
</feature>
<evidence type="ECO:0000256" key="1">
    <source>
        <dbReference type="SAM" id="MobiDB-lite"/>
    </source>
</evidence>
<sequence length="271" mass="28419">MGMWSPSEPTEPIQGQSGEAATRRICRPSPRWHGCLHLAPPQHRRWPPHLLTLSDLASSSLDSCRCANPRCRLRPCRRATAASGEEATPPAPPLDPRWAVVVVVGRGGGAVVVVVGGGVVVVVVLGGGGRAVGAVVVVAGAGGGGAARGLKRGGGESERDRDGGGRNELGSKVHFPTIKVTVAVIKVHVPAGNRICEARDHRRSTLPTPPTAAWAIRARTATPPAMRRLPRILSLFLPSGRTATIAPANYPSLDLTMKTHRRVIGMHATST</sequence>
<dbReference type="AlphaFoldDB" id="A0A835KH91"/>
<name>A0A835KH91_9POAL</name>
<keyword evidence="4" id="KW-1185">Reference proteome</keyword>
<comment type="caution">
    <text evidence="3">The sequence shown here is derived from an EMBL/GenBank/DDBJ whole genome shotgun (WGS) entry which is preliminary data.</text>
</comment>
<feature type="compositionally biased region" description="Basic and acidic residues" evidence="1">
    <location>
        <begin position="153"/>
        <end position="170"/>
    </location>
</feature>
<keyword evidence="2" id="KW-0472">Membrane</keyword>
<keyword evidence="2" id="KW-0812">Transmembrane</keyword>
<feature type="transmembrane region" description="Helical" evidence="2">
    <location>
        <begin position="98"/>
        <end position="125"/>
    </location>
</feature>
<evidence type="ECO:0000313" key="3">
    <source>
        <dbReference type="EMBL" id="KAF8728807.1"/>
    </source>
</evidence>
<proteinExistence type="predicted"/>
<keyword evidence="2" id="KW-1133">Transmembrane helix</keyword>
<reference evidence="3" key="1">
    <citation type="submission" date="2020-07" db="EMBL/GenBank/DDBJ databases">
        <title>Genome sequence and genetic diversity analysis of an under-domesticated orphan crop, white fonio (Digitaria exilis).</title>
        <authorList>
            <person name="Bennetzen J.L."/>
            <person name="Chen S."/>
            <person name="Ma X."/>
            <person name="Wang X."/>
            <person name="Yssel A.E.J."/>
            <person name="Chaluvadi S.R."/>
            <person name="Johnson M."/>
            <person name="Gangashetty P."/>
            <person name="Hamidou F."/>
            <person name="Sanogo M.D."/>
            <person name="Zwaenepoel A."/>
            <person name="Wallace J."/>
            <person name="Van De Peer Y."/>
            <person name="Van Deynze A."/>
        </authorList>
    </citation>
    <scope>NUCLEOTIDE SEQUENCE</scope>
    <source>
        <tissue evidence="3">Leaves</tissue>
    </source>
</reference>
<accession>A0A835KH91</accession>
<dbReference type="EMBL" id="JACEFO010001626">
    <property type="protein sequence ID" value="KAF8728807.1"/>
    <property type="molecule type" value="Genomic_DNA"/>
</dbReference>
<organism evidence="3 4">
    <name type="scientific">Digitaria exilis</name>
    <dbReference type="NCBI Taxonomy" id="1010633"/>
    <lineage>
        <taxon>Eukaryota</taxon>
        <taxon>Viridiplantae</taxon>
        <taxon>Streptophyta</taxon>
        <taxon>Embryophyta</taxon>
        <taxon>Tracheophyta</taxon>
        <taxon>Spermatophyta</taxon>
        <taxon>Magnoliopsida</taxon>
        <taxon>Liliopsida</taxon>
        <taxon>Poales</taxon>
        <taxon>Poaceae</taxon>
        <taxon>PACMAD clade</taxon>
        <taxon>Panicoideae</taxon>
        <taxon>Panicodae</taxon>
        <taxon>Paniceae</taxon>
        <taxon>Anthephorinae</taxon>
        <taxon>Digitaria</taxon>
    </lineage>
</organism>
<evidence type="ECO:0000256" key="2">
    <source>
        <dbReference type="SAM" id="Phobius"/>
    </source>
</evidence>
<protein>
    <submittedName>
        <fullName evidence="3">Uncharacterized protein</fullName>
    </submittedName>
</protein>
<dbReference type="Proteomes" id="UP000636709">
    <property type="component" value="Unassembled WGS sequence"/>
</dbReference>